<sequence>MSKFDYDLFVIGAGSGGVRAARLAAALGKKVAVAEEHRAGGTCVIRGCVPKKYLVYGAEFGKAIKQSAGYGWTVESAQFDWDVLRDEIQTEVSRLSSIYEGVLERNGAELFKERAEFVDPHTLRLTTSGREVTAKTILIATGGRPFVLDIPGKEHVISSDEAFHLDELPERAMVIGGGYIACEFAGIFAGLGSKTTQVYRGDKLLRGFDAEVRDAVHHGQRRNGIEVKYGQSPISIKKIGNGLKVTFEDGFQAGTDLVMMATGRTPNTWGLGLEHAGVKVNAKGAVIVNELSRTNKRHIYAVGDVT</sequence>
<dbReference type="GO" id="GO:0005829">
    <property type="term" value="C:cytosol"/>
    <property type="evidence" value="ECO:0007669"/>
    <property type="project" value="TreeGrafter"/>
</dbReference>
<evidence type="ECO:0000256" key="4">
    <source>
        <dbReference type="ARBA" id="ARBA00022630"/>
    </source>
</evidence>
<evidence type="ECO:0000256" key="7">
    <source>
        <dbReference type="ARBA" id="ARBA00023002"/>
    </source>
</evidence>
<dbReference type="PRINTS" id="PR00411">
    <property type="entry name" value="PNDRDTASEI"/>
</dbReference>
<reference evidence="11" key="1">
    <citation type="journal article" date="2020" name="mSystems">
        <title>Genome- and Community-Level Interaction Insights into Carbon Utilization and Element Cycling Functions of Hydrothermarchaeota in Hydrothermal Sediment.</title>
        <authorList>
            <person name="Zhou Z."/>
            <person name="Liu Y."/>
            <person name="Xu W."/>
            <person name="Pan J."/>
            <person name="Luo Z.H."/>
            <person name="Li M."/>
        </authorList>
    </citation>
    <scope>NUCLEOTIDE SEQUENCE [LARGE SCALE GENOMIC DNA]</scope>
    <source>
        <strain evidence="11">HyVt-489</strain>
    </source>
</reference>
<dbReference type="EMBL" id="DRMN01000213">
    <property type="protein sequence ID" value="HFB54910.1"/>
    <property type="molecule type" value="Genomic_DNA"/>
</dbReference>
<keyword evidence="5" id="KW-0274">FAD</keyword>
<evidence type="ECO:0000256" key="5">
    <source>
        <dbReference type="ARBA" id="ARBA00022827"/>
    </source>
</evidence>
<feature type="domain" description="FAD/NAD(P)-binding" evidence="10">
    <location>
        <begin position="6"/>
        <end position="306"/>
    </location>
</feature>
<evidence type="ECO:0000256" key="9">
    <source>
        <dbReference type="ARBA" id="ARBA00023284"/>
    </source>
</evidence>
<dbReference type="AlphaFoldDB" id="A0A7C3FZ83"/>
<protein>
    <submittedName>
        <fullName evidence="11">Glutathione-disulfide reductase</fullName>
    </submittedName>
</protein>
<organism evidence="11">
    <name type="scientific">Hellea balneolensis</name>
    <dbReference type="NCBI Taxonomy" id="287478"/>
    <lineage>
        <taxon>Bacteria</taxon>
        <taxon>Pseudomonadati</taxon>
        <taxon>Pseudomonadota</taxon>
        <taxon>Alphaproteobacteria</taxon>
        <taxon>Maricaulales</taxon>
        <taxon>Robiginitomaculaceae</taxon>
        <taxon>Hellea</taxon>
    </lineage>
</organism>
<comment type="subunit">
    <text evidence="3">Homodimer.</text>
</comment>
<keyword evidence="8" id="KW-1015">Disulfide bond</keyword>
<keyword evidence="4" id="KW-0285">Flavoprotein</keyword>
<keyword evidence="6" id="KW-0521">NADP</keyword>
<dbReference type="PANTHER" id="PTHR42737:SF2">
    <property type="entry name" value="GLUTATHIONE REDUCTASE"/>
    <property type="match status" value="1"/>
</dbReference>
<dbReference type="GO" id="GO:0050660">
    <property type="term" value="F:flavin adenine dinucleotide binding"/>
    <property type="evidence" value="ECO:0007669"/>
    <property type="project" value="InterPro"/>
</dbReference>
<dbReference type="PROSITE" id="PS00076">
    <property type="entry name" value="PYRIDINE_REDOX_1"/>
    <property type="match status" value="1"/>
</dbReference>
<dbReference type="InterPro" id="IPR036188">
    <property type="entry name" value="FAD/NAD-bd_sf"/>
</dbReference>
<comment type="caution">
    <text evidence="11">The sequence shown here is derived from an EMBL/GenBank/DDBJ whole genome shotgun (WGS) entry which is preliminary data.</text>
</comment>
<evidence type="ECO:0000256" key="8">
    <source>
        <dbReference type="ARBA" id="ARBA00023157"/>
    </source>
</evidence>
<dbReference type="GO" id="GO:0045454">
    <property type="term" value="P:cell redox homeostasis"/>
    <property type="evidence" value="ECO:0007669"/>
    <property type="project" value="InterPro"/>
</dbReference>
<evidence type="ECO:0000256" key="3">
    <source>
        <dbReference type="ARBA" id="ARBA00011738"/>
    </source>
</evidence>
<gene>
    <name evidence="11" type="ORF">ENJ46_03215</name>
</gene>
<name>A0A7C3FZ83_9PROT</name>
<comment type="similarity">
    <text evidence="2">Belongs to the class-I pyridine nucleotide-disulfide oxidoreductase family.</text>
</comment>
<dbReference type="FunFam" id="3.50.50.60:FF:000051">
    <property type="entry name" value="Glutathione reductase"/>
    <property type="match status" value="1"/>
</dbReference>
<evidence type="ECO:0000313" key="11">
    <source>
        <dbReference type="EMBL" id="HFB54910.1"/>
    </source>
</evidence>
<accession>A0A7C3FZ83</accession>
<feature type="non-terminal residue" evidence="11">
    <location>
        <position position="306"/>
    </location>
</feature>
<evidence type="ECO:0000259" key="10">
    <source>
        <dbReference type="Pfam" id="PF07992"/>
    </source>
</evidence>
<evidence type="ECO:0000256" key="1">
    <source>
        <dbReference type="ARBA" id="ARBA00001974"/>
    </source>
</evidence>
<dbReference type="GO" id="GO:0034599">
    <property type="term" value="P:cellular response to oxidative stress"/>
    <property type="evidence" value="ECO:0007669"/>
    <property type="project" value="TreeGrafter"/>
</dbReference>
<keyword evidence="7" id="KW-0560">Oxidoreductase</keyword>
<dbReference type="InterPro" id="IPR023753">
    <property type="entry name" value="FAD/NAD-binding_dom"/>
</dbReference>
<dbReference type="PANTHER" id="PTHR42737">
    <property type="entry name" value="GLUTATHIONE REDUCTASE"/>
    <property type="match status" value="1"/>
</dbReference>
<keyword evidence="9" id="KW-0676">Redox-active center</keyword>
<dbReference type="Pfam" id="PF07992">
    <property type="entry name" value="Pyr_redox_2"/>
    <property type="match status" value="1"/>
</dbReference>
<proteinExistence type="inferred from homology"/>
<evidence type="ECO:0000256" key="6">
    <source>
        <dbReference type="ARBA" id="ARBA00022857"/>
    </source>
</evidence>
<dbReference type="InterPro" id="IPR046952">
    <property type="entry name" value="GSHR/TRXR-like"/>
</dbReference>
<dbReference type="GO" id="GO:0004362">
    <property type="term" value="F:glutathione-disulfide reductase (NADPH) activity"/>
    <property type="evidence" value="ECO:0007669"/>
    <property type="project" value="TreeGrafter"/>
</dbReference>
<comment type="cofactor">
    <cofactor evidence="1">
        <name>FAD</name>
        <dbReference type="ChEBI" id="CHEBI:57692"/>
    </cofactor>
</comment>
<dbReference type="GO" id="GO:0006749">
    <property type="term" value="P:glutathione metabolic process"/>
    <property type="evidence" value="ECO:0007669"/>
    <property type="project" value="TreeGrafter"/>
</dbReference>
<dbReference type="PRINTS" id="PR00368">
    <property type="entry name" value="FADPNR"/>
</dbReference>
<dbReference type="Gene3D" id="3.50.50.60">
    <property type="entry name" value="FAD/NAD(P)-binding domain"/>
    <property type="match status" value="1"/>
</dbReference>
<dbReference type="InterPro" id="IPR012999">
    <property type="entry name" value="Pyr_OxRdtase_I_AS"/>
</dbReference>
<dbReference type="Proteomes" id="UP000886042">
    <property type="component" value="Unassembled WGS sequence"/>
</dbReference>
<dbReference type="SUPFAM" id="SSF51905">
    <property type="entry name" value="FAD/NAD(P)-binding domain"/>
    <property type="match status" value="1"/>
</dbReference>
<evidence type="ECO:0000256" key="2">
    <source>
        <dbReference type="ARBA" id="ARBA00007532"/>
    </source>
</evidence>